<dbReference type="AlphaFoldDB" id="A0A075GTD1"/>
<sequence>MNRFTSGLGDPYITGIWSQFRFHSPLCAIVFKFEQPRSRIEWYEEREVLSQTCCNGVSALKCWNFSTIHRPHASGEIVSIADPFIGHFDYNSECISVVIIDVIFDAVNTNYEAAALNSHFIAHADTSPNPP</sequence>
<protein>
    <submittedName>
        <fullName evidence="1">Uncharacterized protein</fullName>
    </submittedName>
</protein>
<proteinExistence type="predicted"/>
<dbReference type="EMBL" id="KF900725">
    <property type="protein sequence ID" value="AIF05008.1"/>
    <property type="molecule type" value="Genomic_DNA"/>
</dbReference>
<evidence type="ECO:0000313" key="1">
    <source>
        <dbReference type="EMBL" id="AIF05008.1"/>
    </source>
</evidence>
<accession>A0A075GTD1</accession>
<name>A0A075GTD1_9EURY</name>
<reference evidence="1" key="1">
    <citation type="journal article" date="2014" name="Genome Biol. Evol.">
        <title>Pangenome evidence for extensive interdomain horizontal transfer affecting lineage core and shell genes in uncultured planktonic thaumarchaeota and euryarchaeota.</title>
        <authorList>
            <person name="Deschamps P."/>
            <person name="Zivanovic Y."/>
            <person name="Moreira D."/>
            <person name="Rodriguez-Valera F."/>
            <person name="Lopez-Garcia P."/>
        </authorList>
    </citation>
    <scope>NUCLEOTIDE SEQUENCE</scope>
</reference>
<organism evidence="1">
    <name type="scientific">uncultured marine group II/III euryarchaeote KM3_178_D06</name>
    <dbReference type="NCBI Taxonomy" id="1457940"/>
    <lineage>
        <taxon>Archaea</taxon>
        <taxon>Methanobacteriati</taxon>
        <taxon>Methanobacteriota</taxon>
        <taxon>environmental samples</taxon>
    </lineage>
</organism>